<reference evidence="3 4" key="1">
    <citation type="journal article" date="2017" name="Gigascience">
        <title>Genome sequence of the small brown planthopper, Laodelphax striatellus.</title>
        <authorList>
            <person name="Zhu J."/>
            <person name="Jiang F."/>
            <person name="Wang X."/>
            <person name="Yang P."/>
            <person name="Bao Y."/>
            <person name="Zhao W."/>
            <person name="Wang W."/>
            <person name="Lu H."/>
            <person name="Wang Q."/>
            <person name="Cui N."/>
            <person name="Li J."/>
            <person name="Chen X."/>
            <person name="Luo L."/>
            <person name="Yu J."/>
            <person name="Kang L."/>
            <person name="Cui F."/>
        </authorList>
    </citation>
    <scope>NUCLEOTIDE SEQUENCE [LARGE SCALE GENOMIC DNA]</scope>
    <source>
        <strain evidence="3">Lst14</strain>
    </source>
</reference>
<keyword evidence="4" id="KW-1185">Reference proteome</keyword>
<protein>
    <submittedName>
        <fullName evidence="3">Uncharacterized protein</fullName>
    </submittedName>
</protein>
<evidence type="ECO:0000313" key="4">
    <source>
        <dbReference type="Proteomes" id="UP000291343"/>
    </source>
</evidence>
<dbReference type="GO" id="GO:0030041">
    <property type="term" value="P:actin filament polymerization"/>
    <property type="evidence" value="ECO:0007669"/>
    <property type="project" value="TreeGrafter"/>
</dbReference>
<evidence type="ECO:0000256" key="1">
    <source>
        <dbReference type="SAM" id="MobiDB-lite"/>
    </source>
</evidence>
<dbReference type="EMBL" id="QKKF02016774">
    <property type="protein sequence ID" value="RZF41594.1"/>
    <property type="molecule type" value="Genomic_DNA"/>
</dbReference>
<evidence type="ECO:0000256" key="2">
    <source>
        <dbReference type="SAM" id="SignalP"/>
    </source>
</evidence>
<organism evidence="3 4">
    <name type="scientific">Laodelphax striatellus</name>
    <name type="common">Small brown planthopper</name>
    <name type="synonym">Delphax striatella</name>
    <dbReference type="NCBI Taxonomy" id="195883"/>
    <lineage>
        <taxon>Eukaryota</taxon>
        <taxon>Metazoa</taxon>
        <taxon>Ecdysozoa</taxon>
        <taxon>Arthropoda</taxon>
        <taxon>Hexapoda</taxon>
        <taxon>Insecta</taxon>
        <taxon>Pterygota</taxon>
        <taxon>Neoptera</taxon>
        <taxon>Paraneoptera</taxon>
        <taxon>Hemiptera</taxon>
        <taxon>Auchenorrhyncha</taxon>
        <taxon>Fulgoroidea</taxon>
        <taxon>Delphacidae</taxon>
        <taxon>Criomorphinae</taxon>
        <taxon>Laodelphax</taxon>
    </lineage>
</organism>
<dbReference type="InParanoid" id="A0A482X732"/>
<dbReference type="GO" id="GO:0005884">
    <property type="term" value="C:actin filament"/>
    <property type="evidence" value="ECO:0007669"/>
    <property type="project" value="TreeGrafter"/>
</dbReference>
<feature type="region of interest" description="Disordered" evidence="1">
    <location>
        <begin position="342"/>
        <end position="448"/>
    </location>
</feature>
<dbReference type="PANTHER" id="PTHR45691:SF6">
    <property type="entry name" value="PROTEIN DIAPHANOUS"/>
    <property type="match status" value="1"/>
</dbReference>
<feature type="compositionally biased region" description="Polar residues" evidence="1">
    <location>
        <begin position="34"/>
        <end position="44"/>
    </location>
</feature>
<keyword evidence="2" id="KW-0732">Signal</keyword>
<dbReference type="InterPro" id="IPR051412">
    <property type="entry name" value="Formin_Homology_Diaphanous_sf"/>
</dbReference>
<feature type="compositionally biased region" description="Low complexity" evidence="1">
    <location>
        <begin position="353"/>
        <end position="374"/>
    </location>
</feature>
<feature type="region of interest" description="Disordered" evidence="1">
    <location>
        <begin position="24"/>
        <end position="64"/>
    </location>
</feature>
<feature type="compositionally biased region" description="Basic and acidic residues" evidence="1">
    <location>
        <begin position="46"/>
        <end position="64"/>
    </location>
</feature>
<gene>
    <name evidence="3" type="ORF">LSTR_LSTR000308</name>
</gene>
<dbReference type="AlphaFoldDB" id="A0A482X732"/>
<feature type="signal peptide" evidence="2">
    <location>
        <begin position="1"/>
        <end position="18"/>
    </location>
</feature>
<feature type="compositionally biased region" description="Basic and acidic residues" evidence="1">
    <location>
        <begin position="473"/>
        <end position="485"/>
    </location>
</feature>
<accession>A0A482X732</accession>
<dbReference type="Proteomes" id="UP000291343">
    <property type="component" value="Unassembled WGS sequence"/>
</dbReference>
<name>A0A482X732_LAOST</name>
<sequence length="485" mass="50856">MQVLQLVICSTCLALISALATPENTTGADAELTTAESQTLSPESADTVRSKRGDGNDKKTGDKQPRSLFSFEFVDDDNDEETQRKRRSGSSGSDFLNLFASKLKPKGGLLSVSSPDRAYPGPISPEWQEPLHYGEKSFNLWGFKKAIFGAIVQAVKAITGGVLALKGQLLKVKGHIVEAKGKVLQTKGEAISQFGKHVATKALLNPPAPHYGASSAGSAPGISSPVHSVKTVSYPSTRETSCLKRIKIPEWDGGTGMRKIKVVKINKCAIRNDKWPPGETAHISLPPKGGPSGYAGPSHISAAAPVYGPPIHSAGPPPIIGGPPRPALPPLLPPKVIPAGLGPHQPLPPLPPVKGIAPVYGPPSHSAGLGSLPPSGGGGSYGPPPQGHFGGAPAAPSPFLSSYDRPQGPPVNQGYGPPPPGNEYLPAAGYGKPLQEYGQPYKRDSNALPDGVQAGLLVLRPFKSKSALYSPDHSNRRSSEFEEYY</sequence>
<feature type="region of interest" description="Disordered" evidence="1">
    <location>
        <begin position="465"/>
        <end position="485"/>
    </location>
</feature>
<dbReference type="STRING" id="195883.A0A482X732"/>
<dbReference type="PANTHER" id="PTHR45691">
    <property type="entry name" value="PROTEIN DIAPHANOUS"/>
    <property type="match status" value="1"/>
</dbReference>
<dbReference type="OrthoDB" id="8195535at2759"/>
<feature type="chain" id="PRO_5019821711" evidence="2">
    <location>
        <begin position="19"/>
        <end position="485"/>
    </location>
</feature>
<proteinExistence type="predicted"/>
<evidence type="ECO:0000313" key="3">
    <source>
        <dbReference type="EMBL" id="RZF41594.1"/>
    </source>
</evidence>
<comment type="caution">
    <text evidence="3">The sequence shown here is derived from an EMBL/GenBank/DDBJ whole genome shotgun (WGS) entry which is preliminary data.</text>
</comment>